<feature type="compositionally biased region" description="Basic and acidic residues" evidence="1">
    <location>
        <begin position="591"/>
        <end position="605"/>
    </location>
</feature>
<dbReference type="GO" id="GO:0008483">
    <property type="term" value="F:transaminase activity"/>
    <property type="evidence" value="ECO:0007669"/>
    <property type="project" value="UniProtKB-KW"/>
</dbReference>
<sequence>MPGASDAGTPRAEAHSASYFSLLRGRSGLRDAPVDFCIPANPYFPTPEVFELLQQNLTTILKYYPSDAGAITAELASLLGMQSQTLVMGNGSTELITWIDHLLVRESIAVPVPTFGRWTDQPLETGKRVDMYRLPEAQGFALDTDDFVRFIRARGSRAAVICNPSNPDGGFLRRTQVVDLLDRLADLDLVVVDESFIDFVDEEVDPSVADEAALRSNVVVLKSLGKNFGLHGIRFGYMVANPALAGTVRRMLPKWNLNSFAETVVFLMKEHVRSYQESLRLVAADRRSMFQQLSSLPGLKVYPSQGNFLLVRLPDGKDGVALRDHLLAVHNLHVRECGNKLGSSSRFLRFAVRPRQDVNRLTEGLRSFLYNSGQNRAATAALTPTAITAPPPAYRTDTVAAQQSSYRTDTVAAQQSSYRTDTVAAQSSYRADTAAPPQSPYRTDTVAPSPSPYRADALAPSPSPYRDSGTPPPSPYRTDTAASAYRQEPIAPPPPSYRPEPATPSAYRPEGPAYRPEGSAYRPEGYATPAPAVTETPVYRMEPPRREGTQGYPDDPFVVGGDDPRHGRLDPLDLSTRWTFGEDTSPFRALGDGRGDGSRGYDRRS</sequence>
<organism evidence="3 4">
    <name type="scientific">Sphaerisporangium aureirubrum</name>
    <dbReference type="NCBI Taxonomy" id="1544736"/>
    <lineage>
        <taxon>Bacteria</taxon>
        <taxon>Bacillati</taxon>
        <taxon>Actinomycetota</taxon>
        <taxon>Actinomycetes</taxon>
        <taxon>Streptosporangiales</taxon>
        <taxon>Streptosporangiaceae</taxon>
        <taxon>Sphaerisporangium</taxon>
    </lineage>
</organism>
<dbReference type="SUPFAM" id="SSF53383">
    <property type="entry name" value="PLP-dependent transferases"/>
    <property type="match status" value="1"/>
</dbReference>
<feature type="region of interest" description="Disordered" evidence="1">
    <location>
        <begin position="399"/>
        <end position="605"/>
    </location>
</feature>
<feature type="domain" description="Aminotransferase class I/classII large" evidence="2">
    <location>
        <begin position="34"/>
        <end position="363"/>
    </location>
</feature>
<dbReference type="CDD" id="cd00609">
    <property type="entry name" value="AAT_like"/>
    <property type="match status" value="1"/>
</dbReference>
<evidence type="ECO:0000313" key="4">
    <source>
        <dbReference type="Proteomes" id="UP001596137"/>
    </source>
</evidence>
<accession>A0ABW1NFW6</accession>
<comment type="caution">
    <text evidence="3">The sequence shown here is derived from an EMBL/GenBank/DDBJ whole genome shotgun (WGS) entry which is preliminary data.</text>
</comment>
<name>A0ABW1NFW6_9ACTN</name>
<keyword evidence="4" id="KW-1185">Reference proteome</keyword>
<dbReference type="InterPro" id="IPR004839">
    <property type="entry name" value="Aminotransferase_I/II_large"/>
</dbReference>
<dbReference type="RefSeq" id="WP_380750638.1">
    <property type="nucleotide sequence ID" value="NZ_JBHSRF010000012.1"/>
</dbReference>
<evidence type="ECO:0000259" key="2">
    <source>
        <dbReference type="Pfam" id="PF00155"/>
    </source>
</evidence>
<keyword evidence="3" id="KW-0808">Transferase</keyword>
<feature type="compositionally biased region" description="Pro residues" evidence="1">
    <location>
        <begin position="490"/>
        <end position="502"/>
    </location>
</feature>
<feature type="compositionally biased region" description="Polar residues" evidence="1">
    <location>
        <begin position="399"/>
        <end position="430"/>
    </location>
</feature>
<dbReference type="Gene3D" id="3.40.640.10">
    <property type="entry name" value="Type I PLP-dependent aspartate aminotransferase-like (Major domain)"/>
    <property type="match status" value="1"/>
</dbReference>
<dbReference type="EMBL" id="JBHSRF010000012">
    <property type="protein sequence ID" value="MFC6081848.1"/>
    <property type="molecule type" value="Genomic_DNA"/>
</dbReference>
<dbReference type="Gene3D" id="3.90.1150.10">
    <property type="entry name" value="Aspartate Aminotransferase, domain 1"/>
    <property type="match status" value="1"/>
</dbReference>
<dbReference type="PANTHER" id="PTHR42885">
    <property type="entry name" value="HISTIDINOL-PHOSPHATE AMINOTRANSFERASE-RELATED"/>
    <property type="match status" value="1"/>
</dbReference>
<proteinExistence type="predicted"/>
<dbReference type="Proteomes" id="UP001596137">
    <property type="component" value="Unassembled WGS sequence"/>
</dbReference>
<evidence type="ECO:0000313" key="3">
    <source>
        <dbReference type="EMBL" id="MFC6081848.1"/>
    </source>
</evidence>
<dbReference type="InterPro" id="IPR015421">
    <property type="entry name" value="PyrdxlP-dep_Trfase_major"/>
</dbReference>
<reference evidence="4" key="1">
    <citation type="journal article" date="2019" name="Int. J. Syst. Evol. Microbiol.">
        <title>The Global Catalogue of Microorganisms (GCM) 10K type strain sequencing project: providing services to taxonomists for standard genome sequencing and annotation.</title>
        <authorList>
            <consortium name="The Broad Institute Genomics Platform"/>
            <consortium name="The Broad Institute Genome Sequencing Center for Infectious Disease"/>
            <person name="Wu L."/>
            <person name="Ma J."/>
        </authorList>
    </citation>
    <scope>NUCLEOTIDE SEQUENCE [LARGE SCALE GENOMIC DNA]</scope>
    <source>
        <strain evidence="4">JCM 30346</strain>
    </source>
</reference>
<feature type="compositionally biased region" description="Basic and acidic residues" evidence="1">
    <location>
        <begin position="562"/>
        <end position="571"/>
    </location>
</feature>
<evidence type="ECO:0000256" key="1">
    <source>
        <dbReference type="SAM" id="MobiDB-lite"/>
    </source>
</evidence>
<dbReference type="InterPro" id="IPR015422">
    <property type="entry name" value="PyrdxlP-dep_Trfase_small"/>
</dbReference>
<keyword evidence="3" id="KW-0032">Aminotransferase</keyword>
<protein>
    <submittedName>
        <fullName evidence="3">Aminotransferase class I/II-fold pyridoxal phosphate-dependent enzyme</fullName>
    </submittedName>
</protein>
<dbReference type="Pfam" id="PF00155">
    <property type="entry name" value="Aminotran_1_2"/>
    <property type="match status" value="1"/>
</dbReference>
<dbReference type="InterPro" id="IPR015424">
    <property type="entry name" value="PyrdxlP-dep_Trfase"/>
</dbReference>
<gene>
    <name evidence="3" type="ORF">ACFP1K_11830</name>
</gene>